<evidence type="ECO:0000313" key="2">
    <source>
        <dbReference type="EMBL" id="KRO24867.1"/>
    </source>
</evidence>
<dbReference type="Gene3D" id="3.90.70.10">
    <property type="entry name" value="Cysteine proteinases"/>
    <property type="match status" value="1"/>
</dbReference>
<accession>A0A0R2NM12</accession>
<proteinExistence type="predicted"/>
<organism evidence="2 3">
    <name type="scientific">Pediococcus argentinicus</name>
    <dbReference type="NCBI Taxonomy" id="480391"/>
    <lineage>
        <taxon>Bacteria</taxon>
        <taxon>Bacillati</taxon>
        <taxon>Bacillota</taxon>
        <taxon>Bacilli</taxon>
        <taxon>Lactobacillales</taxon>
        <taxon>Lactobacillaceae</taxon>
        <taxon>Pediococcus</taxon>
    </lineage>
</organism>
<dbReference type="EMBL" id="JQCQ01000020">
    <property type="protein sequence ID" value="KRO24867.1"/>
    <property type="molecule type" value="Genomic_DNA"/>
</dbReference>
<sequence>MNKLVKYIAIAVSALSIGSIVMISSDNSVNVIASNKTLHSQYRNRYHREGNKLYYFDSNGNAITGLRYYGNNKLEYYGSDHVQYRNRYYRDGNKLYYFGSNGDAVTGLRYYGNNRLEYYGSNHVQYRNRYYRDGNKLYYFGGNGDAVTGLRHYGNNKLEYYGANHVQYRNRYYRDGNNLYYFGGNGDAVVGLRHYGNNKLEYYGSDHVQYRNRYYQDGNVQYYFGSNGDAVNKKEPNKPVVASSKVLGVKYISQEAAGAPMGCEAASTLEALHYKGKATNYDLKHFIKTMPVAKNGNPYQGFGGTPFRVTYGIYQSIFPSALTPWVQRFSSAKNISGTNEQGIINSVKDGKPVVSWITLNYRTAVWDKYNWGYGVDNAHVVTVDGYNKNSFHIVDPENGVYWISKASFMRSYNYMKFAVSVG</sequence>
<dbReference type="PATRIC" id="fig|480391.4.peg.706"/>
<dbReference type="Gene3D" id="2.10.270.10">
    <property type="entry name" value="Cholin Binding"/>
    <property type="match status" value="2"/>
</dbReference>
<feature type="domain" description="Peptidase C39-like" evidence="1">
    <location>
        <begin position="247"/>
        <end position="396"/>
    </location>
</feature>
<dbReference type="InterPro" id="IPR039564">
    <property type="entry name" value="Peptidase_C39-like"/>
</dbReference>
<evidence type="ECO:0000259" key="1">
    <source>
        <dbReference type="Pfam" id="PF13529"/>
    </source>
</evidence>
<reference evidence="2 3" key="1">
    <citation type="journal article" date="2015" name="Genome Announc.">
        <title>Expanding the biotechnology potential of lactobacilli through comparative genomics of 213 strains and associated genera.</title>
        <authorList>
            <person name="Sun Z."/>
            <person name="Harris H.M."/>
            <person name="McCann A."/>
            <person name="Guo C."/>
            <person name="Argimon S."/>
            <person name="Zhang W."/>
            <person name="Yang X."/>
            <person name="Jeffery I.B."/>
            <person name="Cooney J.C."/>
            <person name="Kagawa T.F."/>
            <person name="Liu W."/>
            <person name="Song Y."/>
            <person name="Salvetti E."/>
            <person name="Wrobel A."/>
            <person name="Rasinkangas P."/>
            <person name="Parkhill J."/>
            <person name="Rea M.C."/>
            <person name="O'Sullivan O."/>
            <person name="Ritari J."/>
            <person name="Douillard F.P."/>
            <person name="Paul Ross R."/>
            <person name="Yang R."/>
            <person name="Briner A.E."/>
            <person name="Felis G.E."/>
            <person name="de Vos W.M."/>
            <person name="Barrangou R."/>
            <person name="Klaenhammer T.R."/>
            <person name="Caufield P.W."/>
            <person name="Cui Y."/>
            <person name="Zhang H."/>
            <person name="O'Toole P.W."/>
        </authorList>
    </citation>
    <scope>NUCLEOTIDE SEQUENCE [LARGE SCALE GENOMIC DNA]</scope>
    <source>
        <strain evidence="2 3">DSM 23026</strain>
    </source>
</reference>
<protein>
    <recommendedName>
        <fullName evidence="1">Peptidase C39-like domain-containing protein</fullName>
    </recommendedName>
</protein>
<dbReference type="PANTHER" id="PTHR37806:SF1">
    <property type="entry name" value="PEPTIDASE C39-LIKE DOMAIN-CONTAINING PROTEIN"/>
    <property type="match status" value="1"/>
</dbReference>
<dbReference type="PANTHER" id="PTHR37806">
    <property type="entry name" value="LMO0724 PROTEIN"/>
    <property type="match status" value="1"/>
</dbReference>
<keyword evidence="3" id="KW-1185">Reference proteome</keyword>
<dbReference type="Proteomes" id="UP000051249">
    <property type="component" value="Unassembled WGS sequence"/>
</dbReference>
<gene>
    <name evidence="2" type="ORF">IV88_GL000696</name>
</gene>
<comment type="caution">
    <text evidence="2">The sequence shown here is derived from an EMBL/GenBank/DDBJ whole genome shotgun (WGS) entry which is preliminary data.</text>
</comment>
<dbReference type="RefSeq" id="WP_057799733.1">
    <property type="nucleotide sequence ID" value="NZ_BJZZ01000018.1"/>
</dbReference>
<name>A0A0R2NM12_9LACO</name>
<dbReference type="AlphaFoldDB" id="A0A0R2NM12"/>
<evidence type="ECO:0000313" key="3">
    <source>
        <dbReference type="Proteomes" id="UP000051249"/>
    </source>
</evidence>
<dbReference type="SUPFAM" id="SSF69360">
    <property type="entry name" value="Cell wall binding repeat"/>
    <property type="match status" value="1"/>
</dbReference>
<dbReference type="Pfam" id="PF13529">
    <property type="entry name" value="Peptidase_C39_2"/>
    <property type="match status" value="1"/>
</dbReference>